<organism evidence="5">
    <name type="scientific">marine sediment metagenome</name>
    <dbReference type="NCBI Taxonomy" id="412755"/>
    <lineage>
        <taxon>unclassified sequences</taxon>
        <taxon>metagenomes</taxon>
        <taxon>ecological metagenomes</taxon>
    </lineage>
</organism>
<protein>
    <recommendedName>
        <fullName evidence="4">Dihydroorotase catalytic domain-containing protein</fullName>
    </recommendedName>
</protein>
<dbReference type="InterPro" id="IPR004722">
    <property type="entry name" value="DHOase"/>
</dbReference>
<sequence length="269" mass="28764">MPNTKPPLDNAAAIDYVKSVSAKEGVVRVLPIGCISKDRKGEKLAPMDELAAAGVIAYSDDGEPALTSHLMRQALEYSSTSNLPIIDHCEDKTISQGGQINEGVVSTRLGLRGIPATAEKNVVARDLALAQLTGGRLHIAHVSTEGSVELIRRAKEKGIRVTAEVTPHHLTLTEESVIGYNTNAKVNPPLRTKQDIQALIRGLKENVIDVIATDHAPHTAADKQCEFTLAPFGISGFETALGSLMSLVYNGQLTLATLISKLTHEPARI</sequence>
<dbReference type="InterPro" id="IPR050138">
    <property type="entry name" value="DHOase/Allantoinase_Hydrolase"/>
</dbReference>
<dbReference type="GO" id="GO:0006145">
    <property type="term" value="P:purine nucleobase catabolic process"/>
    <property type="evidence" value="ECO:0007669"/>
    <property type="project" value="TreeGrafter"/>
</dbReference>
<dbReference type="GO" id="GO:0005737">
    <property type="term" value="C:cytoplasm"/>
    <property type="evidence" value="ECO:0007669"/>
    <property type="project" value="TreeGrafter"/>
</dbReference>
<reference evidence="5" key="1">
    <citation type="journal article" date="2014" name="Front. Microbiol.">
        <title>High frequency of phylogenetically diverse reductive dehalogenase-homologous genes in deep subseafloor sedimentary metagenomes.</title>
        <authorList>
            <person name="Kawai M."/>
            <person name="Futagami T."/>
            <person name="Toyoda A."/>
            <person name="Takaki Y."/>
            <person name="Nishi S."/>
            <person name="Hori S."/>
            <person name="Arai W."/>
            <person name="Tsubouchi T."/>
            <person name="Morono Y."/>
            <person name="Uchiyama I."/>
            <person name="Ito T."/>
            <person name="Fujiyama A."/>
            <person name="Inagaki F."/>
            <person name="Takami H."/>
        </authorList>
    </citation>
    <scope>NUCLEOTIDE SEQUENCE</scope>
    <source>
        <strain evidence="5">Expedition CK06-06</strain>
    </source>
</reference>
<dbReference type="Gene3D" id="3.20.20.140">
    <property type="entry name" value="Metal-dependent hydrolases"/>
    <property type="match status" value="1"/>
</dbReference>
<dbReference type="InterPro" id="IPR002195">
    <property type="entry name" value="Dihydroorotase_CS"/>
</dbReference>
<comment type="caution">
    <text evidence="5">The sequence shown here is derived from an EMBL/GenBank/DDBJ whole genome shotgun (WGS) entry which is preliminary data.</text>
</comment>
<dbReference type="PANTHER" id="PTHR43668:SF2">
    <property type="entry name" value="ALLANTOINASE"/>
    <property type="match status" value="1"/>
</dbReference>
<dbReference type="GO" id="GO:0046872">
    <property type="term" value="F:metal ion binding"/>
    <property type="evidence" value="ECO:0007669"/>
    <property type="project" value="UniProtKB-KW"/>
</dbReference>
<keyword evidence="2" id="KW-0378">Hydrolase</keyword>
<feature type="non-terminal residue" evidence="5">
    <location>
        <position position="269"/>
    </location>
</feature>
<dbReference type="GO" id="GO:0006221">
    <property type="term" value="P:pyrimidine nucleotide biosynthetic process"/>
    <property type="evidence" value="ECO:0007669"/>
    <property type="project" value="UniProtKB-KW"/>
</dbReference>
<dbReference type="GO" id="GO:0004151">
    <property type="term" value="F:dihydroorotase activity"/>
    <property type="evidence" value="ECO:0007669"/>
    <property type="project" value="InterPro"/>
</dbReference>
<dbReference type="InterPro" id="IPR032466">
    <property type="entry name" value="Metal_Hydrolase"/>
</dbReference>
<gene>
    <name evidence="5" type="ORF">S06H3_37065</name>
</gene>
<accession>X1N1A4</accession>
<dbReference type="AlphaFoldDB" id="X1N1A4"/>
<dbReference type="EMBL" id="BARV01022488">
    <property type="protein sequence ID" value="GAI20645.1"/>
    <property type="molecule type" value="Genomic_DNA"/>
</dbReference>
<dbReference type="SUPFAM" id="SSF51556">
    <property type="entry name" value="Metallo-dependent hydrolases"/>
    <property type="match status" value="1"/>
</dbReference>
<keyword evidence="1" id="KW-0479">Metal-binding</keyword>
<evidence type="ECO:0000313" key="5">
    <source>
        <dbReference type="EMBL" id="GAI20645.1"/>
    </source>
</evidence>
<name>X1N1A4_9ZZZZ</name>
<evidence type="ECO:0000259" key="4">
    <source>
        <dbReference type="Pfam" id="PF12890"/>
    </source>
</evidence>
<dbReference type="CDD" id="cd01317">
    <property type="entry name" value="DHOase_IIa"/>
    <property type="match status" value="1"/>
</dbReference>
<dbReference type="GO" id="GO:0004038">
    <property type="term" value="F:allantoinase activity"/>
    <property type="evidence" value="ECO:0007669"/>
    <property type="project" value="TreeGrafter"/>
</dbReference>
<evidence type="ECO:0000256" key="3">
    <source>
        <dbReference type="ARBA" id="ARBA00022975"/>
    </source>
</evidence>
<proteinExistence type="predicted"/>
<dbReference type="PROSITE" id="PS00483">
    <property type="entry name" value="DIHYDROOROTASE_2"/>
    <property type="match status" value="1"/>
</dbReference>
<evidence type="ECO:0000256" key="2">
    <source>
        <dbReference type="ARBA" id="ARBA00022801"/>
    </source>
</evidence>
<feature type="domain" description="Dihydroorotase catalytic" evidence="4">
    <location>
        <begin position="1"/>
        <end position="145"/>
    </location>
</feature>
<dbReference type="InterPro" id="IPR024403">
    <property type="entry name" value="DHOase_cat"/>
</dbReference>
<dbReference type="Pfam" id="PF12890">
    <property type="entry name" value="DHOase"/>
    <property type="match status" value="1"/>
</dbReference>
<dbReference type="PANTHER" id="PTHR43668">
    <property type="entry name" value="ALLANTOINASE"/>
    <property type="match status" value="1"/>
</dbReference>
<keyword evidence="3" id="KW-0665">Pyrimidine biosynthesis</keyword>
<evidence type="ECO:0000256" key="1">
    <source>
        <dbReference type="ARBA" id="ARBA00022723"/>
    </source>
</evidence>